<comment type="caution">
    <text evidence="12">The sequence shown here is derived from an EMBL/GenBank/DDBJ whole genome shotgun (WGS) entry which is preliminary data.</text>
</comment>
<proteinExistence type="inferred from homology"/>
<dbReference type="GO" id="GO:0051045">
    <property type="term" value="P:negative regulation of membrane protein ectodomain proteolysis"/>
    <property type="evidence" value="ECO:0007669"/>
    <property type="project" value="TreeGrafter"/>
</dbReference>
<name>A0AA39KWR8_9HYME</name>
<keyword evidence="5" id="KW-0646">Protease inhibitor</keyword>
<feature type="disulfide bond" evidence="9">
    <location>
        <begin position="26"/>
        <end position="94"/>
    </location>
</feature>
<dbReference type="Gene3D" id="3.90.370.10">
    <property type="entry name" value="Tissue inhibitor of metalloproteinase-1. Chain B, domain 1"/>
    <property type="match status" value="1"/>
</dbReference>
<reference evidence="12" key="1">
    <citation type="journal article" date="2023" name="bioRxiv">
        <title>Scaffold-level genome assemblies of two parasitoid biocontrol wasps reveal the parthenogenesis mechanism and an associated novel virus.</title>
        <authorList>
            <person name="Inwood S."/>
            <person name="Skelly J."/>
            <person name="Guhlin J."/>
            <person name="Harrop T."/>
            <person name="Goldson S."/>
            <person name="Dearden P."/>
        </authorList>
    </citation>
    <scope>NUCLEOTIDE SEQUENCE</scope>
    <source>
        <strain evidence="12">Irish</strain>
        <tissue evidence="12">Whole body</tissue>
    </source>
</reference>
<feature type="domain" description="NTR" evidence="11">
    <location>
        <begin position="26"/>
        <end position="146"/>
    </location>
</feature>
<dbReference type="GO" id="GO:0008191">
    <property type="term" value="F:metalloendopeptidase inhibitor activity"/>
    <property type="evidence" value="ECO:0007669"/>
    <property type="project" value="InterPro"/>
</dbReference>
<feature type="disulfide bond" evidence="9">
    <location>
        <begin position="170"/>
        <end position="188"/>
    </location>
</feature>
<protein>
    <recommendedName>
        <fullName evidence="11">NTR domain-containing protein</fullName>
    </recommendedName>
</protein>
<dbReference type="Gene3D" id="2.40.50.120">
    <property type="match status" value="1"/>
</dbReference>
<dbReference type="AlphaFoldDB" id="A0AA39KWR8"/>
<sequence>MQRSTWWIFLLILTLSLFHFEISEACSCSMQHPQTHFCESDFVAVIRVRNFTEFDNFEATYKVKIQKIFKATQKAESVLKQQLKVWTASIDSLCGRVNMRPRETWIVGGSMKGLKPTISLCNLAMRWSEVTGRQRKGFRQLYRNGCGCKISYTPWRNKGAVFNSAGGKRCLWESAPGPFDCQEKYGVCTLGTAGCSWIPSVAYDKCIVKHKRYRDQQRAREP</sequence>
<evidence type="ECO:0000256" key="8">
    <source>
        <dbReference type="PIRSR" id="PIRSR601820-1"/>
    </source>
</evidence>
<feature type="chain" id="PRO_5041391210" description="NTR domain-containing protein" evidence="10">
    <location>
        <begin position="26"/>
        <end position="222"/>
    </location>
</feature>
<evidence type="ECO:0000256" key="1">
    <source>
        <dbReference type="ARBA" id="ARBA00004613"/>
    </source>
</evidence>
<accession>A0AA39KWR8</accession>
<dbReference type="PANTHER" id="PTHR11844:SF33">
    <property type="entry name" value="TISSUE INHIBITOR OF METALLOPROTEINASE"/>
    <property type="match status" value="1"/>
</dbReference>
<evidence type="ECO:0000313" key="12">
    <source>
        <dbReference type="EMBL" id="KAK0176620.1"/>
    </source>
</evidence>
<keyword evidence="8" id="KW-0479">Metal-binding</keyword>
<dbReference type="PANTHER" id="PTHR11844">
    <property type="entry name" value="METALLOPROTEASE INHIBITOR"/>
    <property type="match status" value="1"/>
</dbReference>
<dbReference type="InterPro" id="IPR027465">
    <property type="entry name" value="TIMP_C"/>
</dbReference>
<evidence type="ECO:0000256" key="7">
    <source>
        <dbReference type="ARBA" id="ARBA00023215"/>
    </source>
</evidence>
<organism evidence="12 13">
    <name type="scientific">Microctonus aethiopoides</name>
    <dbReference type="NCBI Taxonomy" id="144406"/>
    <lineage>
        <taxon>Eukaryota</taxon>
        <taxon>Metazoa</taxon>
        <taxon>Ecdysozoa</taxon>
        <taxon>Arthropoda</taxon>
        <taxon>Hexapoda</taxon>
        <taxon>Insecta</taxon>
        <taxon>Pterygota</taxon>
        <taxon>Neoptera</taxon>
        <taxon>Endopterygota</taxon>
        <taxon>Hymenoptera</taxon>
        <taxon>Apocrita</taxon>
        <taxon>Ichneumonoidea</taxon>
        <taxon>Braconidae</taxon>
        <taxon>Euphorinae</taxon>
        <taxon>Microctonus</taxon>
    </lineage>
</organism>
<comment type="similarity">
    <text evidence="2">Belongs to the protease inhibitor I35 (TIMP) family.</text>
</comment>
<evidence type="ECO:0000256" key="5">
    <source>
        <dbReference type="ARBA" id="ARBA00022690"/>
    </source>
</evidence>
<evidence type="ECO:0000256" key="10">
    <source>
        <dbReference type="SAM" id="SignalP"/>
    </source>
</evidence>
<evidence type="ECO:0000256" key="9">
    <source>
        <dbReference type="PIRSR" id="PIRSR601820-3"/>
    </source>
</evidence>
<dbReference type="Pfam" id="PF00965">
    <property type="entry name" value="TIMP"/>
    <property type="match status" value="1"/>
</dbReference>
<evidence type="ECO:0000259" key="11">
    <source>
        <dbReference type="PROSITE" id="PS50189"/>
    </source>
</evidence>
<evidence type="ECO:0000256" key="3">
    <source>
        <dbReference type="ARBA" id="ARBA00022525"/>
    </source>
</evidence>
<evidence type="ECO:0000256" key="2">
    <source>
        <dbReference type="ARBA" id="ARBA00011027"/>
    </source>
</evidence>
<evidence type="ECO:0000256" key="6">
    <source>
        <dbReference type="ARBA" id="ARBA00023157"/>
    </source>
</evidence>
<feature type="disulfide bond" evidence="9">
    <location>
        <begin position="28"/>
        <end position="121"/>
    </location>
</feature>
<feature type="disulfide bond" evidence="9">
    <location>
        <begin position="148"/>
        <end position="195"/>
    </location>
</feature>
<dbReference type="InterPro" id="IPR008993">
    <property type="entry name" value="TIMP-like_OB-fold"/>
</dbReference>
<dbReference type="Proteomes" id="UP001168990">
    <property type="component" value="Unassembled WGS sequence"/>
</dbReference>
<dbReference type="InterPro" id="IPR001134">
    <property type="entry name" value="Netrin_domain"/>
</dbReference>
<dbReference type="GO" id="GO:0046872">
    <property type="term" value="F:metal ion binding"/>
    <property type="evidence" value="ECO:0007669"/>
    <property type="project" value="UniProtKB-KW"/>
</dbReference>
<evidence type="ECO:0000256" key="4">
    <source>
        <dbReference type="ARBA" id="ARBA00022608"/>
    </source>
</evidence>
<dbReference type="GO" id="GO:0002020">
    <property type="term" value="F:protease binding"/>
    <property type="evidence" value="ECO:0007669"/>
    <property type="project" value="TreeGrafter"/>
</dbReference>
<comment type="subcellular location">
    <subcellularLocation>
        <location evidence="1">Secreted</location>
    </subcellularLocation>
</comment>
<keyword evidence="4" id="KW-0483">Metalloprotease inhibitor</keyword>
<evidence type="ECO:0000313" key="13">
    <source>
        <dbReference type="Proteomes" id="UP001168990"/>
    </source>
</evidence>
<dbReference type="SUPFAM" id="SSF50242">
    <property type="entry name" value="TIMP-like"/>
    <property type="match status" value="1"/>
</dbReference>
<keyword evidence="8" id="KW-0862">Zinc</keyword>
<dbReference type="SMART" id="SM00206">
    <property type="entry name" value="NTR"/>
    <property type="match status" value="1"/>
</dbReference>
<dbReference type="PROSITE" id="PS50189">
    <property type="entry name" value="NTR"/>
    <property type="match status" value="1"/>
</dbReference>
<feature type="binding site" evidence="8">
    <location>
        <position position="26"/>
    </location>
    <ligand>
        <name>Zn(2+)</name>
        <dbReference type="ChEBI" id="CHEBI:29105"/>
        <note>ligand shared with metalloproteinase partner</note>
    </ligand>
</feature>
<dbReference type="CDD" id="cd03577">
    <property type="entry name" value="NTR_TIMP_like"/>
    <property type="match status" value="1"/>
</dbReference>
<feature type="signal peptide" evidence="10">
    <location>
        <begin position="1"/>
        <end position="25"/>
    </location>
</feature>
<feature type="disulfide bond" evidence="9">
    <location>
        <begin position="38"/>
        <end position="146"/>
    </location>
</feature>
<keyword evidence="10" id="KW-0732">Signal</keyword>
<dbReference type="InterPro" id="IPR001820">
    <property type="entry name" value="TIMP"/>
</dbReference>
<reference evidence="12" key="2">
    <citation type="submission" date="2023-03" db="EMBL/GenBank/DDBJ databases">
        <authorList>
            <person name="Inwood S.N."/>
            <person name="Skelly J.G."/>
            <person name="Guhlin J."/>
            <person name="Harrop T.W.R."/>
            <person name="Goldson S.G."/>
            <person name="Dearden P.K."/>
        </authorList>
    </citation>
    <scope>NUCLEOTIDE SEQUENCE</scope>
    <source>
        <strain evidence="12">Irish</strain>
        <tissue evidence="12">Whole body</tissue>
    </source>
</reference>
<dbReference type="EMBL" id="JAQQBS010000001">
    <property type="protein sequence ID" value="KAK0176620.1"/>
    <property type="molecule type" value="Genomic_DNA"/>
</dbReference>
<keyword evidence="6 9" id="KW-1015">Disulfide bond</keyword>
<keyword evidence="13" id="KW-1185">Reference proteome</keyword>
<gene>
    <name evidence="12" type="ORF">PV328_000738</name>
</gene>
<dbReference type="GO" id="GO:0031012">
    <property type="term" value="C:extracellular matrix"/>
    <property type="evidence" value="ECO:0007669"/>
    <property type="project" value="TreeGrafter"/>
</dbReference>
<dbReference type="GO" id="GO:0005615">
    <property type="term" value="C:extracellular space"/>
    <property type="evidence" value="ECO:0007669"/>
    <property type="project" value="TreeGrafter"/>
</dbReference>
<keyword evidence="3" id="KW-0964">Secreted</keyword>
<keyword evidence="7" id="KW-0481">Metalloenzyme inhibitor</keyword>